<protein>
    <submittedName>
        <fullName evidence="2">Uncharacterized protein</fullName>
    </submittedName>
</protein>
<gene>
    <name evidence="2" type="ORF">K8V82_07420</name>
</gene>
<dbReference type="EMBL" id="DYVY01000118">
    <property type="protein sequence ID" value="HJF94606.1"/>
    <property type="molecule type" value="Genomic_DNA"/>
</dbReference>
<evidence type="ECO:0000256" key="1">
    <source>
        <dbReference type="SAM" id="Phobius"/>
    </source>
</evidence>
<reference evidence="2" key="1">
    <citation type="journal article" date="2021" name="PeerJ">
        <title>Extensive microbial diversity within the chicken gut microbiome revealed by metagenomics and culture.</title>
        <authorList>
            <person name="Gilroy R."/>
            <person name="Ravi A."/>
            <person name="Getino M."/>
            <person name="Pursley I."/>
            <person name="Horton D.L."/>
            <person name="Alikhan N.F."/>
            <person name="Baker D."/>
            <person name="Gharbi K."/>
            <person name="Hall N."/>
            <person name="Watson M."/>
            <person name="Adriaenssens E.M."/>
            <person name="Foster-Nyarko E."/>
            <person name="Jarju S."/>
            <person name="Secka A."/>
            <person name="Antonio M."/>
            <person name="Oren A."/>
            <person name="Chaudhuri R.R."/>
            <person name="La Ragione R."/>
            <person name="Hildebrand F."/>
            <person name="Pallen M.J."/>
        </authorList>
    </citation>
    <scope>NUCLEOTIDE SEQUENCE</scope>
    <source>
        <strain evidence="2">ChiSjej5B23-16112</strain>
    </source>
</reference>
<keyword evidence="1" id="KW-1133">Transmembrane helix</keyword>
<dbReference type="Proteomes" id="UP000769156">
    <property type="component" value="Unassembled WGS sequence"/>
</dbReference>
<organism evidence="2 3">
    <name type="scientific">Lachnoclostridium phocaeense</name>
    <dbReference type="NCBI Taxonomy" id="1871021"/>
    <lineage>
        <taxon>Bacteria</taxon>
        <taxon>Bacillati</taxon>
        <taxon>Bacillota</taxon>
        <taxon>Clostridia</taxon>
        <taxon>Lachnospirales</taxon>
        <taxon>Lachnospiraceae</taxon>
    </lineage>
</organism>
<feature type="transmembrane region" description="Helical" evidence="1">
    <location>
        <begin position="41"/>
        <end position="64"/>
    </location>
</feature>
<reference evidence="2" key="2">
    <citation type="submission" date="2021-09" db="EMBL/GenBank/DDBJ databases">
        <authorList>
            <person name="Gilroy R."/>
        </authorList>
    </citation>
    <scope>NUCLEOTIDE SEQUENCE</scope>
    <source>
        <strain evidence="2">ChiSjej5B23-16112</strain>
    </source>
</reference>
<comment type="caution">
    <text evidence="2">The sequence shown here is derived from an EMBL/GenBank/DDBJ whole genome shotgun (WGS) entry which is preliminary data.</text>
</comment>
<dbReference type="AlphaFoldDB" id="A0A921I178"/>
<keyword evidence="1" id="KW-0472">Membrane</keyword>
<accession>A0A921I178</accession>
<proteinExistence type="predicted"/>
<feature type="transmembrane region" description="Helical" evidence="1">
    <location>
        <begin position="70"/>
        <end position="96"/>
    </location>
</feature>
<evidence type="ECO:0000313" key="2">
    <source>
        <dbReference type="EMBL" id="HJF94606.1"/>
    </source>
</evidence>
<dbReference type="OrthoDB" id="1778612at2"/>
<sequence>MLDKRKIRLMTKLALYEQNEGREDMKISAYYKKDYVSMKMIATFIWTTIGYGCAMLLVLGWGMTGWMEKLTLALIVMLVAVILLGYLALLIITFIITSRISNRKHRDARMRMKRYNHGLLQLMKMYEKENK</sequence>
<name>A0A921I178_9FIRM</name>
<evidence type="ECO:0000313" key="3">
    <source>
        <dbReference type="Proteomes" id="UP000769156"/>
    </source>
</evidence>
<keyword evidence="1" id="KW-0812">Transmembrane</keyword>